<feature type="signal peptide" evidence="1">
    <location>
        <begin position="1"/>
        <end position="15"/>
    </location>
</feature>
<accession>A0A9P9ITD7</accession>
<evidence type="ECO:0000313" key="3">
    <source>
        <dbReference type="Proteomes" id="UP000700596"/>
    </source>
</evidence>
<gene>
    <name evidence="2" type="ORF">B0J11DRAFT_248329</name>
</gene>
<sequence>MHITTPFLLFTTVLAIPAPLKLLLRDWTPSEGTTVSCDYTANKKISFNVGPQKESVLNDACAAMLPRCAYPQRLSNDTICIQTTDWALDGPKTSTQSANVIDGESTNKLSGWSVKFSITPALQQNDATSVFLTRDDCYGYFDQLVSKLEPLGCFVSSKGTGVGSIKVGGTSTLKDTIFKIEIVPRA</sequence>
<organism evidence="2 3">
    <name type="scientific">Dendryphion nanum</name>
    <dbReference type="NCBI Taxonomy" id="256645"/>
    <lineage>
        <taxon>Eukaryota</taxon>
        <taxon>Fungi</taxon>
        <taxon>Dikarya</taxon>
        <taxon>Ascomycota</taxon>
        <taxon>Pezizomycotina</taxon>
        <taxon>Dothideomycetes</taxon>
        <taxon>Pleosporomycetidae</taxon>
        <taxon>Pleosporales</taxon>
        <taxon>Torulaceae</taxon>
        <taxon>Dendryphion</taxon>
    </lineage>
</organism>
<protein>
    <submittedName>
        <fullName evidence="2">Uncharacterized protein</fullName>
    </submittedName>
</protein>
<dbReference type="EMBL" id="JAGMWT010000004">
    <property type="protein sequence ID" value="KAH7130279.1"/>
    <property type="molecule type" value="Genomic_DNA"/>
</dbReference>
<dbReference type="AlphaFoldDB" id="A0A9P9ITD7"/>
<proteinExistence type="predicted"/>
<dbReference type="OrthoDB" id="3753180at2759"/>
<comment type="caution">
    <text evidence="2">The sequence shown here is derived from an EMBL/GenBank/DDBJ whole genome shotgun (WGS) entry which is preliminary data.</text>
</comment>
<name>A0A9P9ITD7_9PLEO</name>
<evidence type="ECO:0000313" key="2">
    <source>
        <dbReference type="EMBL" id="KAH7130279.1"/>
    </source>
</evidence>
<reference evidence="2" key="1">
    <citation type="journal article" date="2021" name="Nat. Commun.">
        <title>Genetic determinants of endophytism in the Arabidopsis root mycobiome.</title>
        <authorList>
            <person name="Mesny F."/>
            <person name="Miyauchi S."/>
            <person name="Thiergart T."/>
            <person name="Pickel B."/>
            <person name="Atanasova L."/>
            <person name="Karlsson M."/>
            <person name="Huettel B."/>
            <person name="Barry K.W."/>
            <person name="Haridas S."/>
            <person name="Chen C."/>
            <person name="Bauer D."/>
            <person name="Andreopoulos W."/>
            <person name="Pangilinan J."/>
            <person name="LaButti K."/>
            <person name="Riley R."/>
            <person name="Lipzen A."/>
            <person name="Clum A."/>
            <person name="Drula E."/>
            <person name="Henrissat B."/>
            <person name="Kohler A."/>
            <person name="Grigoriev I.V."/>
            <person name="Martin F.M."/>
            <person name="Hacquard S."/>
        </authorList>
    </citation>
    <scope>NUCLEOTIDE SEQUENCE</scope>
    <source>
        <strain evidence="2">MPI-CAGE-CH-0243</strain>
    </source>
</reference>
<evidence type="ECO:0000256" key="1">
    <source>
        <dbReference type="SAM" id="SignalP"/>
    </source>
</evidence>
<keyword evidence="1" id="KW-0732">Signal</keyword>
<dbReference type="Proteomes" id="UP000700596">
    <property type="component" value="Unassembled WGS sequence"/>
</dbReference>
<feature type="chain" id="PRO_5040344943" evidence="1">
    <location>
        <begin position="16"/>
        <end position="186"/>
    </location>
</feature>
<keyword evidence="3" id="KW-1185">Reference proteome</keyword>